<accession>A0A1M6NNL0</accession>
<dbReference type="EMBL" id="FRAG01000018">
    <property type="protein sequence ID" value="SHJ97248.1"/>
    <property type="molecule type" value="Genomic_DNA"/>
</dbReference>
<dbReference type="Proteomes" id="UP000184465">
    <property type="component" value="Unassembled WGS sequence"/>
</dbReference>
<evidence type="ECO:0000313" key="2">
    <source>
        <dbReference type="Proteomes" id="UP000184465"/>
    </source>
</evidence>
<sequence length="89" mass="10575">MSQYMTIDKASNKGVLRQNNYVVEEDIRMLLVNMAMNIGHFNINISVKKDKDKQREMMIKKAKQAQRIKEVLEDRNKVLTNYHMHDYMG</sequence>
<evidence type="ECO:0000313" key="1">
    <source>
        <dbReference type="EMBL" id="SHJ97248.1"/>
    </source>
</evidence>
<name>A0A1M6NNL0_PARC5</name>
<dbReference type="RefSeq" id="WP_073149070.1">
    <property type="nucleotide sequence ID" value="NZ_FRAG01000018.1"/>
</dbReference>
<protein>
    <submittedName>
        <fullName evidence="1">Uncharacterized protein</fullName>
    </submittedName>
</protein>
<dbReference type="AlphaFoldDB" id="A0A1M6NNL0"/>
<dbReference type="OrthoDB" id="1958070at2"/>
<gene>
    <name evidence="1" type="ORF">SAMN02745912_01790</name>
</gene>
<organism evidence="1 2">
    <name type="scientific">Paramaledivibacter caminithermalis (strain DSM 15212 / CIP 107654 / DViRD3)</name>
    <name type="common">Clostridium caminithermale</name>
    <dbReference type="NCBI Taxonomy" id="1121301"/>
    <lineage>
        <taxon>Bacteria</taxon>
        <taxon>Bacillati</taxon>
        <taxon>Bacillota</taxon>
        <taxon>Clostridia</taxon>
        <taxon>Peptostreptococcales</taxon>
        <taxon>Caminicellaceae</taxon>
        <taxon>Paramaledivibacter</taxon>
    </lineage>
</organism>
<reference evidence="1 2" key="1">
    <citation type="submission" date="2016-11" db="EMBL/GenBank/DDBJ databases">
        <authorList>
            <person name="Jaros S."/>
            <person name="Januszkiewicz K."/>
            <person name="Wedrychowicz H."/>
        </authorList>
    </citation>
    <scope>NUCLEOTIDE SEQUENCE [LARGE SCALE GENOMIC DNA]</scope>
    <source>
        <strain evidence="1 2">DSM 15212</strain>
    </source>
</reference>
<keyword evidence="2" id="KW-1185">Reference proteome</keyword>
<proteinExistence type="predicted"/>